<dbReference type="PRINTS" id="PR00839">
    <property type="entry name" value="V8PROTEASE"/>
</dbReference>
<feature type="region of interest" description="Disordered" evidence="7">
    <location>
        <begin position="487"/>
        <end position="530"/>
    </location>
</feature>
<keyword evidence="2 6" id="KW-0645">Protease</keyword>
<keyword evidence="3" id="KW-0732">Signal</keyword>
<evidence type="ECO:0000256" key="6">
    <source>
        <dbReference type="RuleBase" id="RU004296"/>
    </source>
</evidence>
<dbReference type="SUPFAM" id="SSF56281">
    <property type="entry name" value="Metallo-hydrolase/oxidoreductase"/>
    <property type="match status" value="2"/>
</dbReference>
<keyword evidence="5 6" id="KW-0720">Serine protease</keyword>
<comment type="caution">
    <text evidence="9">The sequence shown here is derived from an EMBL/GenBank/DDBJ whole genome shotgun (WGS) entry which is preliminary data.</text>
</comment>
<dbReference type="EC" id="3.4.21.-" evidence="6"/>
<evidence type="ECO:0000256" key="4">
    <source>
        <dbReference type="ARBA" id="ARBA00022801"/>
    </source>
</evidence>
<evidence type="ECO:0000313" key="10">
    <source>
        <dbReference type="Proteomes" id="UP001151081"/>
    </source>
</evidence>
<organism evidence="9 10">
    <name type="scientific">Polyangium jinanense</name>
    <dbReference type="NCBI Taxonomy" id="2829994"/>
    <lineage>
        <taxon>Bacteria</taxon>
        <taxon>Pseudomonadati</taxon>
        <taxon>Myxococcota</taxon>
        <taxon>Polyangia</taxon>
        <taxon>Polyangiales</taxon>
        <taxon>Polyangiaceae</taxon>
        <taxon>Polyangium</taxon>
    </lineage>
</organism>
<dbReference type="PANTHER" id="PTHR15462">
    <property type="entry name" value="SERINE PROTEASE"/>
    <property type="match status" value="1"/>
</dbReference>
<evidence type="ECO:0000256" key="1">
    <source>
        <dbReference type="ARBA" id="ARBA00008764"/>
    </source>
</evidence>
<keyword evidence="4 6" id="KW-0378">Hydrolase</keyword>
<dbReference type="InterPro" id="IPR028301">
    <property type="entry name" value="V8_his_AS"/>
</dbReference>
<dbReference type="Gene3D" id="1.10.101.10">
    <property type="entry name" value="PGBD-like superfamily/PGBD"/>
    <property type="match status" value="1"/>
</dbReference>
<dbReference type="Pfam" id="PF01471">
    <property type="entry name" value="PG_binding_1"/>
    <property type="match status" value="1"/>
</dbReference>
<dbReference type="GO" id="GO:0004252">
    <property type="term" value="F:serine-type endopeptidase activity"/>
    <property type="evidence" value="ECO:0007669"/>
    <property type="project" value="InterPro"/>
</dbReference>
<dbReference type="Pfam" id="PF13365">
    <property type="entry name" value="Trypsin_2"/>
    <property type="match status" value="1"/>
</dbReference>
<dbReference type="Proteomes" id="UP001151081">
    <property type="component" value="Unassembled WGS sequence"/>
</dbReference>
<evidence type="ECO:0000313" key="9">
    <source>
        <dbReference type="EMBL" id="MDC3987633.1"/>
    </source>
</evidence>
<dbReference type="Gene3D" id="2.40.10.10">
    <property type="entry name" value="Trypsin-like serine proteases"/>
    <property type="match status" value="2"/>
</dbReference>
<dbReference type="InterPro" id="IPR001646">
    <property type="entry name" value="5peptide_repeat"/>
</dbReference>
<dbReference type="Pfam" id="PF00805">
    <property type="entry name" value="Pentapeptide"/>
    <property type="match status" value="1"/>
</dbReference>
<dbReference type="InterPro" id="IPR008969">
    <property type="entry name" value="CarboxyPept-like_regulatory"/>
</dbReference>
<feature type="domain" description="Peptidoglycan binding-like" evidence="8">
    <location>
        <begin position="985"/>
        <end position="1043"/>
    </location>
</feature>
<dbReference type="PANTHER" id="PTHR15462:SF8">
    <property type="entry name" value="SERINE PROTEASE"/>
    <property type="match status" value="1"/>
</dbReference>
<dbReference type="Gene3D" id="3.60.15.10">
    <property type="entry name" value="Ribonuclease Z/Hydroxyacylglutathione hydrolase-like"/>
    <property type="match status" value="1"/>
</dbReference>
<evidence type="ECO:0000259" key="8">
    <source>
        <dbReference type="Pfam" id="PF01471"/>
    </source>
</evidence>
<feature type="compositionally biased region" description="Acidic residues" evidence="7">
    <location>
        <begin position="450"/>
        <end position="460"/>
    </location>
</feature>
<dbReference type="InterPro" id="IPR002477">
    <property type="entry name" value="Peptidoglycan-bd-like"/>
</dbReference>
<dbReference type="RefSeq" id="WP_272425361.1">
    <property type="nucleotide sequence ID" value="NZ_JAGTJJ010000056.1"/>
</dbReference>
<dbReference type="InterPro" id="IPR018114">
    <property type="entry name" value="TRYPSIN_HIS"/>
</dbReference>
<feature type="region of interest" description="Disordered" evidence="7">
    <location>
        <begin position="832"/>
        <end position="868"/>
    </location>
</feature>
<dbReference type="InterPro" id="IPR043504">
    <property type="entry name" value="Peptidase_S1_PA_chymotrypsin"/>
</dbReference>
<feature type="compositionally biased region" description="Basic and acidic residues" evidence="7">
    <location>
        <begin position="849"/>
        <end position="867"/>
    </location>
</feature>
<evidence type="ECO:0000256" key="7">
    <source>
        <dbReference type="SAM" id="MobiDB-lite"/>
    </source>
</evidence>
<dbReference type="InterPro" id="IPR008256">
    <property type="entry name" value="Peptidase_S1B"/>
</dbReference>
<dbReference type="InterPro" id="IPR050966">
    <property type="entry name" value="Glutamyl_endopeptidase"/>
</dbReference>
<dbReference type="PROSITE" id="PS00672">
    <property type="entry name" value="V8_HIS"/>
    <property type="match status" value="1"/>
</dbReference>
<protein>
    <recommendedName>
        <fullName evidence="6">Serine protease</fullName>
        <ecNumber evidence="6">3.4.21.-</ecNumber>
    </recommendedName>
</protein>
<dbReference type="SUPFAM" id="SSF49464">
    <property type="entry name" value="Carboxypeptidase regulatory domain-like"/>
    <property type="match status" value="1"/>
</dbReference>
<dbReference type="GO" id="GO:0006508">
    <property type="term" value="P:proteolysis"/>
    <property type="evidence" value="ECO:0007669"/>
    <property type="project" value="UniProtKB-KW"/>
</dbReference>
<accession>A0A9X3XFA8</accession>
<dbReference type="Pfam" id="PF13620">
    <property type="entry name" value="CarboxypepD_reg"/>
    <property type="match status" value="1"/>
</dbReference>
<comment type="similarity">
    <text evidence="1 6">Belongs to the peptidase S1B family.</text>
</comment>
<dbReference type="InterPro" id="IPR009003">
    <property type="entry name" value="Peptidase_S1_PA"/>
</dbReference>
<dbReference type="SUPFAM" id="SSF50494">
    <property type="entry name" value="Trypsin-like serine proteases"/>
    <property type="match status" value="1"/>
</dbReference>
<dbReference type="InterPro" id="IPR036366">
    <property type="entry name" value="PGBDSf"/>
</dbReference>
<evidence type="ECO:0000256" key="3">
    <source>
        <dbReference type="ARBA" id="ARBA00022729"/>
    </source>
</evidence>
<name>A0A9X3XFA8_9BACT</name>
<gene>
    <name evidence="9" type="ORF">KEG57_44620</name>
</gene>
<dbReference type="PROSITE" id="PS00134">
    <property type="entry name" value="TRYPSIN_HIS"/>
    <property type="match status" value="1"/>
</dbReference>
<keyword evidence="10" id="KW-1185">Reference proteome</keyword>
<dbReference type="EMBL" id="JAGTJJ010000056">
    <property type="protein sequence ID" value="MDC3987633.1"/>
    <property type="molecule type" value="Genomic_DNA"/>
</dbReference>
<evidence type="ECO:0000256" key="2">
    <source>
        <dbReference type="ARBA" id="ARBA00022670"/>
    </source>
</evidence>
<feature type="region of interest" description="Disordered" evidence="7">
    <location>
        <begin position="428"/>
        <end position="460"/>
    </location>
</feature>
<dbReference type="InterPro" id="IPR036866">
    <property type="entry name" value="RibonucZ/Hydroxyglut_hydro"/>
</dbReference>
<reference evidence="9 10" key="1">
    <citation type="submission" date="2021-04" db="EMBL/GenBank/DDBJ databases">
        <title>Genome analysis of Polyangium sp.</title>
        <authorList>
            <person name="Li Y."/>
            <person name="Wang J."/>
        </authorList>
    </citation>
    <scope>NUCLEOTIDE SEQUENCE [LARGE SCALE GENOMIC DNA]</scope>
    <source>
        <strain evidence="9 10">SDU14</strain>
    </source>
</reference>
<dbReference type="Gene3D" id="2.60.40.1120">
    <property type="entry name" value="Carboxypeptidase-like, regulatory domain"/>
    <property type="match status" value="1"/>
</dbReference>
<dbReference type="Gene3D" id="2.160.20.80">
    <property type="entry name" value="E3 ubiquitin-protein ligase SopA"/>
    <property type="match status" value="1"/>
</dbReference>
<dbReference type="SUPFAM" id="SSF141571">
    <property type="entry name" value="Pentapeptide repeat-like"/>
    <property type="match status" value="1"/>
</dbReference>
<dbReference type="AlphaFoldDB" id="A0A9X3XFA8"/>
<evidence type="ECO:0000256" key="5">
    <source>
        <dbReference type="ARBA" id="ARBA00022825"/>
    </source>
</evidence>
<proteinExistence type="inferred from homology"/>
<sequence length="1065" mass="114930">MARKTPEDAGGTEARPALSAEAPFTLTLLDVGEQPYGDAVLCRFGDISIMIDGAHPANYRRKDGHRSIQEQIKPLLPQRGRASVVTLLIVSHAHQDHIGCLPRLVRDGHLVAEWALVAHPELGWGKAGRERAAPEVSPSALRIAAALREEPQEFDDAGEESAFLEAAQRMDEEYREMLNTLARKGTRVIPFLGSDDPAVRPLVEALSRRRVSLKLLGPTRKHVAACAEGISGGLETLSVEIEKVLAAESTGSPDEEADEAKEARELEVYRRFASRFASEDEEAGGVEEAGIPRVSKFVNLQSSVLVFAYQGKKFLFTGDMQLADPQTTDPTVLAGMKKILGAIRKDAPYDFVKLSHHGSDNGISAELLELMGNPRLLGICAGEKSSRHPNARTIDLMKRTRAKRDLRWARTDKNGLTTIRFDEGEPAVDVSCGHINDASPPRGSRRSETADMDEADMDEADMDEADMDEADMDEADMDEADMDEADMDEADMEETESRARGKPVASGPCVGSAPEHGDETNVGFAGERGEETNVAPLEGVLEFVPGYRRAGGVAAELQHELETGAAPSDPVLRPAKPTRVEATLAIEAASEPETLFDPAYLAPITATETIVGTVDDRRLITPTTALPWRAICSLRMTSSDGKRFIGTGWLINPRTVVTAGHCVYSHAFGGFMKSVEVTPALDSDARPFGSVVGKKFRAAEGWIKDKSSEYDYGVILLDEPIRLESGFFVPMPASNAELEGVLANIAGYPSDRELGRRLFFHARKLQNIGTRRVQYDIDTFGGQSGSPVWVTLPNGRRIVMAIHTNGTTPSVKFNSGTRITAEVLRNLTKWAAEAGAEAPNPRPRRRAPRREEAPATESAGERPRERTATMLRGRVIDRERRPIAGATVAISAGDAPYPEVAAISAADGSFTLPITRSGRYGVEAFSAGGRGATTTTVAGDEPSDATIVLDSEREDMTNETVVAPPRLPLRGMPLPGTGMKRCVKSAAVTQLQNALVKLGHMTKAQVNADRGTFGEQTEAALKKFQAKHGLQATGTYGPKTRAAFAKLGAKVAQAPKPGRPTRGGV</sequence>
<dbReference type="InterPro" id="IPR036365">
    <property type="entry name" value="PGBD-like_sf"/>
</dbReference>
<dbReference type="SUPFAM" id="SSF47090">
    <property type="entry name" value="PGBD-like"/>
    <property type="match status" value="1"/>
</dbReference>